<feature type="domain" description="Cytochrome c" evidence="6">
    <location>
        <begin position="22"/>
        <end position="94"/>
    </location>
</feature>
<gene>
    <name evidence="7" type="ORF">GCM10007907_08230</name>
</gene>
<feature type="chain" id="PRO_5046417561" description="Cytochrome c domain-containing protein" evidence="5">
    <location>
        <begin position="22"/>
        <end position="173"/>
    </location>
</feature>
<keyword evidence="3 4" id="KW-0408">Iron</keyword>
<dbReference type="InterPro" id="IPR009056">
    <property type="entry name" value="Cyt_c-like_dom"/>
</dbReference>
<keyword evidence="8" id="KW-1185">Reference proteome</keyword>
<evidence type="ECO:0000256" key="2">
    <source>
        <dbReference type="ARBA" id="ARBA00022723"/>
    </source>
</evidence>
<dbReference type="Proteomes" id="UP001156706">
    <property type="component" value="Unassembled WGS sequence"/>
</dbReference>
<evidence type="ECO:0000256" key="5">
    <source>
        <dbReference type="SAM" id="SignalP"/>
    </source>
</evidence>
<evidence type="ECO:0000313" key="8">
    <source>
        <dbReference type="Proteomes" id="UP001156706"/>
    </source>
</evidence>
<feature type="signal peptide" evidence="5">
    <location>
        <begin position="1"/>
        <end position="21"/>
    </location>
</feature>
<dbReference type="Gene3D" id="1.10.760.10">
    <property type="entry name" value="Cytochrome c-like domain"/>
    <property type="match status" value="1"/>
</dbReference>
<evidence type="ECO:0000259" key="6">
    <source>
        <dbReference type="PROSITE" id="PS51007"/>
    </source>
</evidence>
<evidence type="ECO:0000256" key="3">
    <source>
        <dbReference type="ARBA" id="ARBA00023004"/>
    </source>
</evidence>
<dbReference type="PROSITE" id="PS51007">
    <property type="entry name" value="CYTC"/>
    <property type="match status" value="1"/>
</dbReference>
<dbReference type="EMBL" id="BSOG01000001">
    <property type="protein sequence ID" value="GLR12033.1"/>
    <property type="molecule type" value="Genomic_DNA"/>
</dbReference>
<keyword evidence="1 4" id="KW-0349">Heme</keyword>
<keyword evidence="2 4" id="KW-0479">Metal-binding</keyword>
<dbReference type="SUPFAM" id="SSF46626">
    <property type="entry name" value="Cytochrome c"/>
    <property type="match status" value="1"/>
</dbReference>
<comment type="caution">
    <text evidence="7">The sequence shown here is derived from an EMBL/GenBank/DDBJ whole genome shotgun (WGS) entry which is preliminary data.</text>
</comment>
<evidence type="ECO:0000313" key="7">
    <source>
        <dbReference type="EMBL" id="GLR12033.1"/>
    </source>
</evidence>
<reference evidence="8" key="1">
    <citation type="journal article" date="2019" name="Int. J. Syst. Evol. Microbiol.">
        <title>The Global Catalogue of Microorganisms (GCM) 10K type strain sequencing project: providing services to taxonomists for standard genome sequencing and annotation.</title>
        <authorList>
            <consortium name="The Broad Institute Genomics Platform"/>
            <consortium name="The Broad Institute Genome Sequencing Center for Infectious Disease"/>
            <person name="Wu L."/>
            <person name="Ma J."/>
        </authorList>
    </citation>
    <scope>NUCLEOTIDE SEQUENCE [LARGE SCALE GENOMIC DNA]</scope>
    <source>
        <strain evidence="8">NBRC 110044</strain>
    </source>
</reference>
<dbReference type="RefSeq" id="WP_284195171.1">
    <property type="nucleotide sequence ID" value="NZ_BSOG01000001.1"/>
</dbReference>
<protein>
    <recommendedName>
        <fullName evidence="6">Cytochrome c domain-containing protein</fullName>
    </recommendedName>
</protein>
<accession>A0ABQ5YDG4</accession>
<keyword evidence="5" id="KW-0732">Signal</keyword>
<evidence type="ECO:0000256" key="1">
    <source>
        <dbReference type="ARBA" id="ARBA00022617"/>
    </source>
</evidence>
<dbReference type="InterPro" id="IPR036909">
    <property type="entry name" value="Cyt_c-like_dom_sf"/>
</dbReference>
<dbReference type="Pfam" id="PF13442">
    <property type="entry name" value="Cytochrome_CBB3"/>
    <property type="match status" value="1"/>
</dbReference>
<proteinExistence type="predicted"/>
<sequence length="173" mass="19009">MKTVFLGGMALLVLWQSDVQAASVDNGRHVFEGNCAVCHGTPPDNLIRPKVMIAADNPNAIRNAFNIQPQMSFLNGAFTDSELRDIAKYLAKPTTTDSDRLFDWGQATYPELLSGAPLAGTALGYYYRYYPITNVFVGTQNRDVFFYDPSQPGDPLNLGSMDSFLLLAEPAGY</sequence>
<name>A0ABQ5YDG4_9NEIS</name>
<organism evidence="7 8">
    <name type="scientific">Chitinimonas prasina</name>
    <dbReference type="NCBI Taxonomy" id="1434937"/>
    <lineage>
        <taxon>Bacteria</taxon>
        <taxon>Pseudomonadati</taxon>
        <taxon>Pseudomonadota</taxon>
        <taxon>Betaproteobacteria</taxon>
        <taxon>Neisseriales</taxon>
        <taxon>Chitinibacteraceae</taxon>
        <taxon>Chitinimonas</taxon>
    </lineage>
</organism>
<evidence type="ECO:0000256" key="4">
    <source>
        <dbReference type="PROSITE-ProRule" id="PRU00433"/>
    </source>
</evidence>